<proteinExistence type="predicted"/>
<gene>
    <name evidence="1" type="ORF">MM171A01434_0008</name>
    <name evidence="2" type="ORF">MM171B00879_0005</name>
</gene>
<evidence type="ECO:0000313" key="1">
    <source>
        <dbReference type="EMBL" id="QJA98964.1"/>
    </source>
</evidence>
<name>A0A6M3M5V0_9ZZZZ</name>
<dbReference type="EMBL" id="MT143826">
    <property type="protein sequence ID" value="QJB03127.1"/>
    <property type="molecule type" value="Genomic_DNA"/>
</dbReference>
<dbReference type="EMBL" id="MT143620">
    <property type="protein sequence ID" value="QJA98964.1"/>
    <property type="molecule type" value="Genomic_DNA"/>
</dbReference>
<evidence type="ECO:0008006" key="3">
    <source>
        <dbReference type="Google" id="ProtNLM"/>
    </source>
</evidence>
<dbReference type="AlphaFoldDB" id="A0A6M3M5V0"/>
<organism evidence="2">
    <name type="scientific">viral metagenome</name>
    <dbReference type="NCBI Taxonomy" id="1070528"/>
    <lineage>
        <taxon>unclassified sequences</taxon>
        <taxon>metagenomes</taxon>
        <taxon>organismal metagenomes</taxon>
    </lineage>
</organism>
<sequence>MMGKYIVVSPVGNYMGYILEEFLTAVRAFTPPPEKIVLAIHLDHQYNLNDEVFDDVAIVVNPEIFVEDKTPPRIATGRELLRKYFAYSPSDIRYCMSIDTDVICLPETPQVLYNVMEEKSALIVSNGVPLRESGKLAAGPACMLMHRTAATLGKFFRGWYEDPAGCYPSPEYTGSSDSTWSSISSDLMFFSIVDQCSPFLKQRIGRSGRVRGNFIEVKHKWKERRRK</sequence>
<reference evidence="2" key="1">
    <citation type="submission" date="2020-03" db="EMBL/GenBank/DDBJ databases">
        <title>The deep terrestrial virosphere.</title>
        <authorList>
            <person name="Holmfeldt K."/>
            <person name="Nilsson E."/>
            <person name="Simone D."/>
            <person name="Lopez-Fernandez M."/>
            <person name="Wu X."/>
            <person name="de Brujin I."/>
            <person name="Lundin D."/>
            <person name="Andersson A."/>
            <person name="Bertilsson S."/>
            <person name="Dopson M."/>
        </authorList>
    </citation>
    <scope>NUCLEOTIDE SEQUENCE</scope>
    <source>
        <strain evidence="1">MM171A01434</strain>
        <strain evidence="2">MM171B00879</strain>
    </source>
</reference>
<evidence type="ECO:0000313" key="2">
    <source>
        <dbReference type="EMBL" id="QJB03127.1"/>
    </source>
</evidence>
<protein>
    <recommendedName>
        <fullName evidence="3">Glycosyltransferase</fullName>
    </recommendedName>
</protein>
<accession>A0A6M3M5V0</accession>